<sequence>MGTSGTQRYPSSQNSQFHFHHSHTPVNNNANNKSDRRQQESLSTSPFFMPSSRMKACCGLVRLSSPSNQEASYESHEEVLGKMASQQHQPPHHRPIQQDWANREYVEVITCSIKKISDFLNSFDNQRRDTSMRSTKVQVKKANRSDGP</sequence>
<accession>A0ABD0LKE5</accession>
<keyword evidence="3" id="KW-0963">Cytoplasm</keyword>
<dbReference type="PANTHER" id="PTHR33668">
    <property type="entry name" value="PROTEIN BRICK1"/>
    <property type="match status" value="1"/>
</dbReference>
<protein>
    <submittedName>
        <fullName evidence="7">Uncharacterized protein</fullName>
    </submittedName>
</protein>
<dbReference type="PANTHER" id="PTHR33668:SF1">
    <property type="entry name" value="PROTEIN BRICK1"/>
    <property type="match status" value="1"/>
</dbReference>
<organism evidence="7 8">
    <name type="scientific">Batillaria attramentaria</name>
    <dbReference type="NCBI Taxonomy" id="370345"/>
    <lineage>
        <taxon>Eukaryota</taxon>
        <taxon>Metazoa</taxon>
        <taxon>Spiralia</taxon>
        <taxon>Lophotrochozoa</taxon>
        <taxon>Mollusca</taxon>
        <taxon>Gastropoda</taxon>
        <taxon>Caenogastropoda</taxon>
        <taxon>Sorbeoconcha</taxon>
        <taxon>Cerithioidea</taxon>
        <taxon>Batillariidae</taxon>
        <taxon>Batillaria</taxon>
    </lineage>
</organism>
<dbReference type="GO" id="GO:0005856">
    <property type="term" value="C:cytoskeleton"/>
    <property type="evidence" value="ECO:0007669"/>
    <property type="project" value="UniProtKB-SubCell"/>
</dbReference>
<evidence type="ECO:0000313" key="8">
    <source>
        <dbReference type="Proteomes" id="UP001519460"/>
    </source>
</evidence>
<feature type="region of interest" description="Disordered" evidence="6">
    <location>
        <begin position="67"/>
        <end position="99"/>
    </location>
</feature>
<feature type="compositionally biased region" description="Polar residues" evidence="6">
    <location>
        <begin position="1"/>
        <end position="10"/>
    </location>
</feature>
<feature type="region of interest" description="Disordered" evidence="6">
    <location>
        <begin position="125"/>
        <end position="148"/>
    </location>
</feature>
<gene>
    <name evidence="7" type="ORF">BaRGS_00008847</name>
</gene>
<proteinExistence type="inferred from homology"/>
<keyword evidence="4" id="KW-0175">Coiled coil</keyword>
<feature type="region of interest" description="Disordered" evidence="6">
    <location>
        <begin position="1"/>
        <end position="51"/>
    </location>
</feature>
<evidence type="ECO:0000256" key="2">
    <source>
        <dbReference type="ARBA" id="ARBA00005620"/>
    </source>
</evidence>
<dbReference type="Gene3D" id="1.20.5.110">
    <property type="match status" value="1"/>
</dbReference>
<dbReference type="EMBL" id="JACVVK020000040">
    <property type="protein sequence ID" value="KAK7499999.1"/>
    <property type="molecule type" value="Genomic_DNA"/>
</dbReference>
<comment type="subcellular location">
    <subcellularLocation>
        <location evidence="1">Cytoplasm</location>
        <location evidence="1">Cytoskeleton</location>
    </subcellularLocation>
</comment>
<evidence type="ECO:0000256" key="3">
    <source>
        <dbReference type="ARBA" id="ARBA00022490"/>
    </source>
</evidence>
<keyword evidence="8" id="KW-1185">Reference proteome</keyword>
<dbReference type="Proteomes" id="UP001519460">
    <property type="component" value="Unassembled WGS sequence"/>
</dbReference>
<dbReference type="AlphaFoldDB" id="A0ABD0LKE5"/>
<keyword evidence="5" id="KW-0206">Cytoskeleton</keyword>
<evidence type="ECO:0000256" key="4">
    <source>
        <dbReference type="ARBA" id="ARBA00023054"/>
    </source>
</evidence>
<evidence type="ECO:0000256" key="5">
    <source>
        <dbReference type="ARBA" id="ARBA00023212"/>
    </source>
</evidence>
<comment type="similarity">
    <text evidence="2">Belongs to the BRK1 family.</text>
</comment>
<dbReference type="InterPro" id="IPR033378">
    <property type="entry name" value="BRICK1"/>
</dbReference>
<name>A0ABD0LKE5_9CAEN</name>
<evidence type="ECO:0000256" key="1">
    <source>
        <dbReference type="ARBA" id="ARBA00004245"/>
    </source>
</evidence>
<evidence type="ECO:0000256" key="6">
    <source>
        <dbReference type="SAM" id="MobiDB-lite"/>
    </source>
</evidence>
<evidence type="ECO:0000313" key="7">
    <source>
        <dbReference type="EMBL" id="KAK7499999.1"/>
    </source>
</evidence>
<comment type="caution">
    <text evidence="7">The sequence shown here is derived from an EMBL/GenBank/DDBJ whole genome shotgun (WGS) entry which is preliminary data.</text>
</comment>
<reference evidence="7 8" key="1">
    <citation type="journal article" date="2023" name="Sci. Data">
        <title>Genome assembly of the Korean intertidal mud-creeper Batillaria attramentaria.</title>
        <authorList>
            <person name="Patra A.K."/>
            <person name="Ho P.T."/>
            <person name="Jun S."/>
            <person name="Lee S.J."/>
            <person name="Kim Y."/>
            <person name="Won Y.J."/>
        </authorList>
    </citation>
    <scope>NUCLEOTIDE SEQUENCE [LARGE SCALE GENOMIC DNA]</scope>
    <source>
        <strain evidence="7">Wonlab-2016</strain>
    </source>
</reference>